<dbReference type="PRINTS" id="PR00036">
    <property type="entry name" value="HTHLACI"/>
</dbReference>
<dbReference type="EMBL" id="CP132508">
    <property type="protein sequence ID" value="WPD19898.1"/>
    <property type="molecule type" value="Genomic_DNA"/>
</dbReference>
<evidence type="ECO:0000256" key="2">
    <source>
        <dbReference type="ARBA" id="ARBA00023125"/>
    </source>
</evidence>
<dbReference type="PROSITE" id="PS00356">
    <property type="entry name" value="HTH_LACI_1"/>
    <property type="match status" value="1"/>
</dbReference>
<feature type="domain" description="HTH lacI-type" evidence="5">
    <location>
        <begin position="2"/>
        <end position="56"/>
    </location>
</feature>
<keyword evidence="2 6" id="KW-0238">DNA-binding</keyword>
<keyword evidence="1" id="KW-0805">Transcription regulation</keyword>
<dbReference type="Proteomes" id="UP001304683">
    <property type="component" value="Chromosome"/>
</dbReference>
<feature type="region of interest" description="Disordered" evidence="4">
    <location>
        <begin position="109"/>
        <end position="194"/>
    </location>
</feature>
<accession>A0ABZ0QS76</accession>
<evidence type="ECO:0000313" key="7">
    <source>
        <dbReference type="Proteomes" id="UP001304683"/>
    </source>
</evidence>
<dbReference type="SUPFAM" id="SSF47413">
    <property type="entry name" value="lambda repressor-like DNA-binding domains"/>
    <property type="match status" value="1"/>
</dbReference>
<name>A0ABZ0QS76_9FIRM</name>
<dbReference type="CDD" id="cd06267">
    <property type="entry name" value="PBP1_LacI_sugar_binding-like"/>
    <property type="match status" value="1"/>
</dbReference>
<dbReference type="CDD" id="cd01392">
    <property type="entry name" value="HTH_LacI"/>
    <property type="match status" value="1"/>
</dbReference>
<gene>
    <name evidence="6" type="ORF">Q5761_04410</name>
</gene>
<dbReference type="Gene3D" id="3.40.50.2300">
    <property type="match status" value="3"/>
</dbReference>
<reference evidence="6 7" key="1">
    <citation type="submission" date="2023-08" db="EMBL/GenBank/DDBJ databases">
        <title>Genome sequence of Thermaerobacter compostii strain Ins1, a spore-forming filamentous bacterium isolated from a deep geothermal reservoir.</title>
        <authorList>
            <person name="Bregnard D."/>
            <person name="Gonzalez D."/>
            <person name="Junier P."/>
        </authorList>
    </citation>
    <scope>NUCLEOTIDE SEQUENCE [LARGE SCALE GENOMIC DNA]</scope>
    <source>
        <strain evidence="6 7">Ins1</strain>
    </source>
</reference>
<dbReference type="InterPro" id="IPR046335">
    <property type="entry name" value="LacI/GalR-like_sensor"/>
</dbReference>
<keyword evidence="7" id="KW-1185">Reference proteome</keyword>
<dbReference type="InterPro" id="IPR010982">
    <property type="entry name" value="Lambda_DNA-bd_dom_sf"/>
</dbReference>
<protein>
    <submittedName>
        <fullName evidence="6">LacI family DNA-binding transcriptional regulator</fullName>
    </submittedName>
</protein>
<evidence type="ECO:0000256" key="3">
    <source>
        <dbReference type="ARBA" id="ARBA00023163"/>
    </source>
</evidence>
<feature type="compositionally biased region" description="Low complexity" evidence="4">
    <location>
        <begin position="159"/>
        <end position="178"/>
    </location>
</feature>
<dbReference type="SUPFAM" id="SSF53822">
    <property type="entry name" value="Periplasmic binding protein-like I"/>
    <property type="match status" value="1"/>
</dbReference>
<dbReference type="PANTHER" id="PTHR30146">
    <property type="entry name" value="LACI-RELATED TRANSCRIPTIONAL REPRESSOR"/>
    <property type="match status" value="1"/>
</dbReference>
<dbReference type="SMART" id="SM00354">
    <property type="entry name" value="HTH_LACI"/>
    <property type="match status" value="1"/>
</dbReference>
<proteinExistence type="predicted"/>
<sequence>MATIRDVAQAAGVSVATVSRALNGYPDVSDETRRRIVELARRLNYRPSAAARTLVTRRSYLIGVCLFHHPSQPALTHPFFQKVIVGFHRLVEAQGYDILLFAHADAQPEGTGAAAGPDPGPAPVPGGGAPPGTQALDRRPDRLAGAGPRPTVPAPPAAPAHGADAPSAAGPPARAPRPGAGGARGPARGGSRGSYLKRCQQHRVDGVVLMGTDPDAPGIRELAGSGLPCMAVDLDLVGPRAGYVMSDNVGGAALAVRHLFSLGHRRIAIINGEFNTRPGRDRFIGYRQELARLGLPYRMEYVTQGDFYFDSGYRAMERLLSLPEPPTAVFATSDLMAMGAIKAAQERGLRIGRDLAVVGFDDIDLAALVHPALTTVAQDMEGLGVAAARALLRLIDDPAAAPPAITLPVRLVVRQSCGAPAASGNPTAPQA</sequence>
<evidence type="ECO:0000256" key="4">
    <source>
        <dbReference type="SAM" id="MobiDB-lite"/>
    </source>
</evidence>
<evidence type="ECO:0000259" key="5">
    <source>
        <dbReference type="PROSITE" id="PS50932"/>
    </source>
</evidence>
<organism evidence="6 7">
    <name type="scientific">Thermaerobacter composti</name>
    <dbReference type="NCBI Taxonomy" id="554949"/>
    <lineage>
        <taxon>Bacteria</taxon>
        <taxon>Bacillati</taxon>
        <taxon>Bacillota</taxon>
        <taxon>Clostridia</taxon>
        <taxon>Eubacteriales</taxon>
        <taxon>Clostridiales Family XVII. Incertae Sedis</taxon>
        <taxon>Thermaerobacter</taxon>
    </lineage>
</organism>
<dbReference type="InterPro" id="IPR000843">
    <property type="entry name" value="HTH_LacI"/>
</dbReference>
<dbReference type="InterPro" id="IPR028082">
    <property type="entry name" value="Peripla_BP_I"/>
</dbReference>
<keyword evidence="3" id="KW-0804">Transcription</keyword>
<evidence type="ECO:0000256" key="1">
    <source>
        <dbReference type="ARBA" id="ARBA00023015"/>
    </source>
</evidence>
<dbReference type="Pfam" id="PF00356">
    <property type="entry name" value="LacI"/>
    <property type="match status" value="1"/>
</dbReference>
<dbReference type="PANTHER" id="PTHR30146:SF109">
    <property type="entry name" value="HTH-TYPE TRANSCRIPTIONAL REGULATOR GALS"/>
    <property type="match status" value="1"/>
</dbReference>
<feature type="compositionally biased region" description="Gly residues" evidence="4">
    <location>
        <begin position="179"/>
        <end position="192"/>
    </location>
</feature>
<dbReference type="Pfam" id="PF13377">
    <property type="entry name" value="Peripla_BP_3"/>
    <property type="match status" value="1"/>
</dbReference>
<evidence type="ECO:0000313" key="6">
    <source>
        <dbReference type="EMBL" id="WPD19898.1"/>
    </source>
</evidence>
<dbReference type="Gene3D" id="1.10.260.40">
    <property type="entry name" value="lambda repressor-like DNA-binding domains"/>
    <property type="match status" value="1"/>
</dbReference>
<dbReference type="PROSITE" id="PS50932">
    <property type="entry name" value="HTH_LACI_2"/>
    <property type="match status" value="1"/>
</dbReference>
<dbReference type="GO" id="GO:0003677">
    <property type="term" value="F:DNA binding"/>
    <property type="evidence" value="ECO:0007669"/>
    <property type="project" value="UniProtKB-KW"/>
</dbReference>
<dbReference type="RefSeq" id="WP_318751339.1">
    <property type="nucleotide sequence ID" value="NZ_CP132508.1"/>
</dbReference>